<name>A0A2G1DNF6_AGGAC</name>
<proteinExistence type="predicted"/>
<protein>
    <recommendedName>
        <fullName evidence="3">Virion structural protein</fullName>
    </recommendedName>
</protein>
<accession>A0A2G1DNF6</accession>
<dbReference type="RefSeq" id="WP_099309020.1">
    <property type="nucleotide sequence ID" value="NZ_CP085093.1"/>
</dbReference>
<sequence length="318" mass="35051">MAYKTGSAKNERDLLDILNTFLTTDPKLTANGQAWTVLFDRTLPATATEVEQRQIMWKSTGTGIGQDIYIGAETINNIAQDTYNINFYGGTFFNESMATNPVFSNGIVNRSPGVALCANGRDFAYHMVADGRHFKLLTVIEKVCCTAYCGFVLPNVPPTEYPYPLCIAGCAEAGLTRFSAANDEISSIASARNKNCWLLTPDQSWRDFVYSDGARGKNADSTKQGIHPIYSNAIANKDILTKLAAINNHYPLTQVELYSTAESSQGMNRWGAMDGIYWLPGIGTLALDTIKTKDGRKLIVFNDAYRVTTTSYFAMEIE</sequence>
<comment type="caution">
    <text evidence="1">The sequence shown here is derived from an EMBL/GenBank/DDBJ whole genome shotgun (WGS) entry which is preliminary data.</text>
</comment>
<gene>
    <name evidence="1" type="ORF">CQR80_08995</name>
</gene>
<evidence type="ECO:0000313" key="2">
    <source>
        <dbReference type="Proteomes" id="UP000226080"/>
    </source>
</evidence>
<reference evidence="1 2" key="1">
    <citation type="submission" date="2017-10" db="EMBL/GenBank/DDBJ databases">
        <title>Draft genome sequences of Aggregatibacter actinomycetemcomitans strains 310a and 310b.</title>
        <authorList>
            <person name="May A.C."/>
            <person name="Ohta H."/>
            <person name="Maeda H."/>
            <person name="Kokeguchi S."/>
            <person name="Cugini C."/>
        </authorList>
    </citation>
    <scope>NUCLEOTIDE SEQUENCE [LARGE SCALE GENOMIC DNA]</scope>
    <source>
        <strain evidence="1 2">310b</strain>
    </source>
</reference>
<dbReference type="EMBL" id="PCGW01000018">
    <property type="protein sequence ID" value="PHO20065.1"/>
    <property type="molecule type" value="Genomic_DNA"/>
</dbReference>
<organism evidence="1 2">
    <name type="scientific">Aggregatibacter actinomycetemcomitans</name>
    <name type="common">Actinobacillus actinomycetemcomitans</name>
    <name type="synonym">Haemophilus actinomycetemcomitans</name>
    <dbReference type="NCBI Taxonomy" id="714"/>
    <lineage>
        <taxon>Bacteria</taxon>
        <taxon>Pseudomonadati</taxon>
        <taxon>Pseudomonadota</taxon>
        <taxon>Gammaproteobacteria</taxon>
        <taxon>Pasteurellales</taxon>
        <taxon>Pasteurellaceae</taxon>
        <taxon>Aggregatibacter</taxon>
    </lineage>
</organism>
<dbReference type="Proteomes" id="UP000226080">
    <property type="component" value="Unassembled WGS sequence"/>
</dbReference>
<keyword evidence="2" id="KW-1185">Reference proteome</keyword>
<evidence type="ECO:0000313" key="1">
    <source>
        <dbReference type="EMBL" id="PHO20065.1"/>
    </source>
</evidence>
<evidence type="ECO:0008006" key="3">
    <source>
        <dbReference type="Google" id="ProtNLM"/>
    </source>
</evidence>